<evidence type="ECO:0000256" key="7">
    <source>
        <dbReference type="SAM" id="MobiDB-lite"/>
    </source>
</evidence>
<dbReference type="FunFam" id="1.10.10.10:FF:000322">
    <property type="entry name" value="Probable disease resistance protein At1g63360"/>
    <property type="match status" value="1"/>
</dbReference>
<feature type="domain" description="NB-ARC" evidence="8">
    <location>
        <begin position="185"/>
        <end position="365"/>
    </location>
</feature>
<dbReference type="Gene3D" id="1.10.10.10">
    <property type="entry name" value="Winged helix-like DNA-binding domain superfamily/Winged helix DNA-binding domain"/>
    <property type="match status" value="1"/>
</dbReference>
<dbReference type="CDD" id="cd14798">
    <property type="entry name" value="RX-CC_like"/>
    <property type="match status" value="1"/>
</dbReference>
<dbReference type="InterPro" id="IPR032675">
    <property type="entry name" value="LRR_dom_sf"/>
</dbReference>
<dbReference type="GO" id="GO:0002758">
    <property type="term" value="P:innate immune response-activating signaling pathway"/>
    <property type="evidence" value="ECO:0007669"/>
    <property type="project" value="UniProtKB-ARBA"/>
</dbReference>
<dbReference type="Pfam" id="PF18052">
    <property type="entry name" value="Rx_N"/>
    <property type="match status" value="1"/>
</dbReference>
<keyword evidence="6" id="KW-0175">Coiled coil</keyword>
<evidence type="ECO:0000313" key="13">
    <source>
        <dbReference type="Proteomes" id="UP000026961"/>
    </source>
</evidence>
<dbReference type="EnsemblPlants" id="OGLUM11G18760.1">
    <property type="protein sequence ID" value="OGLUM11G18760.1"/>
    <property type="gene ID" value="OGLUM11G18760"/>
</dbReference>
<dbReference type="Gene3D" id="3.40.50.300">
    <property type="entry name" value="P-loop containing nucleotide triphosphate hydrolases"/>
    <property type="match status" value="1"/>
</dbReference>
<dbReference type="Pfam" id="PF00931">
    <property type="entry name" value="NB-ARC"/>
    <property type="match status" value="1"/>
</dbReference>
<evidence type="ECO:0000256" key="2">
    <source>
        <dbReference type="ARBA" id="ARBA00022614"/>
    </source>
</evidence>
<dbReference type="InterPro" id="IPR041118">
    <property type="entry name" value="Rx_N"/>
</dbReference>
<keyword evidence="2" id="KW-0433">Leucine-rich repeat</keyword>
<dbReference type="Gene3D" id="1.10.8.430">
    <property type="entry name" value="Helical domain of apoptotic protease-activating factors"/>
    <property type="match status" value="1"/>
</dbReference>
<evidence type="ECO:0000259" key="8">
    <source>
        <dbReference type="Pfam" id="PF00931"/>
    </source>
</evidence>
<evidence type="ECO:0000259" key="10">
    <source>
        <dbReference type="Pfam" id="PF23559"/>
    </source>
</evidence>
<sequence>MDLVVGASSEAVKSLTGKLGSLLAQEYTLIAGVRDDIQYINDELASMQAFLSKLKRRDVVDHDEQRQDWMKQVREVAYDIEDCVDDVGHRLGREPRGSGAAISFRRTWYLLTTLYQRRRIAAEIGNLKLRAQHVSERRTRYGVENLQGNNGGGGSGLGVGANAPRDRLAPLPRLIGIMEPVGMDAAIDELQEWFSKGKDGTQQLRYLAIVGFGGLGKTTLAMALYRKLGDEFDCRAFVLASQKFHLPTVLRSLVKQFHEKQADASEDTLHGIEGWDDEMLKKKLLEQLTGKRYHILVDDIWSVSAWENIRDSFPKSDKGSRVVVTTRFNSVAEACRRQQGHVHKLKQLDPESSYNLFLQIISANDLCPIRPINARIIMKTCGGLPLAIVVVAGLIASKMKSKIDLTLDQHLVDVDEALSAELGSNLTTEGVTQIINHCYKNLPPDLKTCLLYLSTFPKGRSISRKHLIRRWIAEGFITEEHGKTAEEVAEDSLNELIGRNLIKPIKNSSNGKVKSCQIHDMVLQYIVSKSSDENFIAVIGGHWQTPLPSYKVWRLSVHKSDKQETDMVERMKLSHVRSLTVLESFSALHSTMLKFQILQVLDLDGCKDLSHPHQLKKICNMYQLKYLGLRPTDIDKIPKNIGRLEYLEVLDIRETNVRKLPTSFAKLQRMTHLLAGNKSKRTALKLTEEITKVVALQTLSGIEISGSSTLEEDREQPRDMPIRHSTTTRAEERGNTALHGPHKEASKVDLPKQLRPLEALEKLTNLKKLAIYKLVKFQAKDDELLLSAIEHLSSCSLKFLAIDDSFTADNDSNALKIIHRNTMKSGGKIFVLDEGFEKLKLLRFAAPVLPSLSFLEGAMPELQRLELRFRMVDYMYGLENFSKLQQNQAPILSSYVKYKNCSVAAALQDYAWVATGQYQRGVILASRLGFICPQPTLHLLPWWLAVRKTICKQEQRAFNAGVILVTWLIWKEQNARVFEGKATMVFALCVVIIDEWRMWKVAALFTLGLGCIGALRVLM</sequence>
<feature type="domain" description="Disease resistance N-terminal" evidence="9">
    <location>
        <begin position="11"/>
        <end position="96"/>
    </location>
</feature>
<evidence type="ECO:0000256" key="3">
    <source>
        <dbReference type="ARBA" id="ARBA00022737"/>
    </source>
</evidence>
<dbReference type="InterPro" id="IPR036388">
    <property type="entry name" value="WH-like_DNA-bd_sf"/>
</dbReference>
<evidence type="ECO:0008006" key="14">
    <source>
        <dbReference type="Google" id="ProtNLM"/>
    </source>
</evidence>
<keyword evidence="13" id="KW-1185">Reference proteome</keyword>
<dbReference type="PANTHER" id="PTHR23155">
    <property type="entry name" value="DISEASE RESISTANCE PROTEIN RP"/>
    <property type="match status" value="1"/>
</dbReference>
<dbReference type="eggNOG" id="KOG4658">
    <property type="taxonomic scope" value="Eukaryota"/>
</dbReference>
<evidence type="ECO:0000259" key="9">
    <source>
        <dbReference type="Pfam" id="PF18052"/>
    </source>
</evidence>
<reference evidence="12" key="2">
    <citation type="submission" date="2018-05" db="EMBL/GenBank/DDBJ databases">
        <title>OgluRS3 (Oryza glumaepatula Reference Sequence Version 3).</title>
        <authorList>
            <person name="Zhang J."/>
            <person name="Kudrna D."/>
            <person name="Lee S."/>
            <person name="Talag J."/>
            <person name="Welchert J."/>
            <person name="Wing R.A."/>
        </authorList>
    </citation>
    <scope>NUCLEOTIDE SEQUENCE [LARGE SCALE GENOMIC DNA]</scope>
</reference>
<dbReference type="InterPro" id="IPR027417">
    <property type="entry name" value="P-loop_NTPase"/>
</dbReference>
<dbReference type="InterPro" id="IPR044974">
    <property type="entry name" value="Disease_R_plants"/>
</dbReference>
<dbReference type="Gene3D" id="3.80.10.10">
    <property type="entry name" value="Ribonuclease Inhibitor"/>
    <property type="match status" value="1"/>
</dbReference>
<dbReference type="InterPro" id="IPR055414">
    <property type="entry name" value="LRR_R13L4/SHOC2-like"/>
</dbReference>
<feature type="domain" description="Disease resistance protein winged helix" evidence="10">
    <location>
        <begin position="456"/>
        <end position="523"/>
    </location>
</feature>
<dbReference type="AlphaFoldDB" id="A0A0E0BL23"/>
<evidence type="ECO:0000256" key="5">
    <source>
        <dbReference type="ARBA" id="ARBA00022821"/>
    </source>
</evidence>
<dbReference type="PRINTS" id="PR00364">
    <property type="entry name" value="DISEASERSIST"/>
</dbReference>
<evidence type="ECO:0000256" key="1">
    <source>
        <dbReference type="ARBA" id="ARBA00008894"/>
    </source>
</evidence>
<reference evidence="12" key="1">
    <citation type="submission" date="2015-04" db="UniProtKB">
        <authorList>
            <consortium name="EnsemblPlants"/>
        </authorList>
    </citation>
    <scope>IDENTIFICATION</scope>
</reference>
<dbReference type="PANTHER" id="PTHR23155:SF934">
    <property type="entry name" value="OS11G0604900 PROTEIN"/>
    <property type="match status" value="1"/>
</dbReference>
<dbReference type="GO" id="GO:0009626">
    <property type="term" value="P:plant-type hypersensitive response"/>
    <property type="evidence" value="ECO:0007669"/>
    <property type="project" value="UniProtKB-ARBA"/>
</dbReference>
<evidence type="ECO:0000256" key="6">
    <source>
        <dbReference type="ARBA" id="ARBA00023054"/>
    </source>
</evidence>
<keyword evidence="5" id="KW-0611">Plant defense</keyword>
<evidence type="ECO:0000259" key="11">
    <source>
        <dbReference type="Pfam" id="PF23598"/>
    </source>
</evidence>
<comment type="similarity">
    <text evidence="1">Belongs to the disease resistance NB-LRR family.</text>
</comment>
<dbReference type="Gramene" id="OGLUM11G18760.1">
    <property type="protein sequence ID" value="OGLUM11G18760.1"/>
    <property type="gene ID" value="OGLUM11G18760"/>
</dbReference>
<feature type="domain" description="Disease resistance R13L4/SHOC-2-like LRR" evidence="11">
    <location>
        <begin position="575"/>
        <end position="708"/>
    </location>
</feature>
<dbReference type="HOGENOM" id="CLU_000837_25_2_1"/>
<dbReference type="GO" id="GO:0042742">
    <property type="term" value="P:defense response to bacterium"/>
    <property type="evidence" value="ECO:0007669"/>
    <property type="project" value="UniProtKB-ARBA"/>
</dbReference>
<evidence type="ECO:0000313" key="12">
    <source>
        <dbReference type="EnsemblPlants" id="OGLUM11G18760.1"/>
    </source>
</evidence>
<evidence type="ECO:0000256" key="4">
    <source>
        <dbReference type="ARBA" id="ARBA00022741"/>
    </source>
</evidence>
<keyword evidence="3" id="KW-0677">Repeat</keyword>
<proteinExistence type="inferred from homology"/>
<accession>A0A0E0BL23</accession>
<name>A0A0E0BL23_9ORYZ</name>
<dbReference type="InterPro" id="IPR042197">
    <property type="entry name" value="Apaf_helical"/>
</dbReference>
<protein>
    <recommendedName>
        <fullName evidence="14">AAA+ ATPase domain-containing protein</fullName>
    </recommendedName>
</protein>
<dbReference type="Pfam" id="PF23598">
    <property type="entry name" value="LRR_14"/>
    <property type="match status" value="1"/>
</dbReference>
<dbReference type="SUPFAM" id="SSF52047">
    <property type="entry name" value="RNI-like"/>
    <property type="match status" value="1"/>
</dbReference>
<dbReference type="InterPro" id="IPR002182">
    <property type="entry name" value="NB-ARC"/>
</dbReference>
<dbReference type="Proteomes" id="UP000026961">
    <property type="component" value="Chromosome 11"/>
</dbReference>
<dbReference type="SUPFAM" id="SSF52540">
    <property type="entry name" value="P-loop containing nucleoside triphosphate hydrolases"/>
    <property type="match status" value="1"/>
</dbReference>
<feature type="region of interest" description="Disordered" evidence="7">
    <location>
        <begin position="706"/>
        <end position="747"/>
    </location>
</feature>
<dbReference type="Pfam" id="PF23559">
    <property type="entry name" value="WHD_DRP"/>
    <property type="match status" value="1"/>
</dbReference>
<dbReference type="STRING" id="40148.A0A0E0BL23"/>
<dbReference type="InterPro" id="IPR038005">
    <property type="entry name" value="RX-like_CC"/>
</dbReference>
<dbReference type="GO" id="GO:0043531">
    <property type="term" value="F:ADP binding"/>
    <property type="evidence" value="ECO:0007669"/>
    <property type="project" value="InterPro"/>
</dbReference>
<keyword evidence="4" id="KW-0547">Nucleotide-binding</keyword>
<dbReference type="Gene3D" id="1.20.5.4130">
    <property type="match status" value="1"/>
</dbReference>
<dbReference type="InterPro" id="IPR058922">
    <property type="entry name" value="WHD_DRP"/>
</dbReference>
<organism evidence="12">
    <name type="scientific">Oryza glumipatula</name>
    <dbReference type="NCBI Taxonomy" id="40148"/>
    <lineage>
        <taxon>Eukaryota</taxon>
        <taxon>Viridiplantae</taxon>
        <taxon>Streptophyta</taxon>
        <taxon>Embryophyta</taxon>
        <taxon>Tracheophyta</taxon>
        <taxon>Spermatophyta</taxon>
        <taxon>Magnoliopsida</taxon>
        <taxon>Liliopsida</taxon>
        <taxon>Poales</taxon>
        <taxon>Poaceae</taxon>
        <taxon>BOP clade</taxon>
        <taxon>Oryzoideae</taxon>
        <taxon>Oryzeae</taxon>
        <taxon>Oryzinae</taxon>
        <taxon>Oryza</taxon>
    </lineage>
</organism>